<dbReference type="PRINTS" id="PR01217">
    <property type="entry name" value="PRICHEXTENSN"/>
</dbReference>
<reference evidence="3 4" key="1">
    <citation type="submission" date="2016-06" db="EMBL/GenBank/DDBJ databases">
        <title>Genome sequence of Oerskovia enterophila DSM 43852.</title>
        <authorList>
            <person name="Poehlein A."/>
            <person name="Jag V."/>
            <person name="Bengelsdorf F.R."/>
            <person name="Daniel R."/>
            <person name="Duerre P."/>
        </authorList>
    </citation>
    <scope>NUCLEOTIDE SEQUENCE [LARGE SCALE GENOMIC DNA]</scope>
    <source>
        <strain evidence="3 4">DSM 43852</strain>
    </source>
</reference>
<name>A0ABX2Y0L6_9CELL</name>
<feature type="transmembrane region" description="Helical" evidence="2">
    <location>
        <begin position="12"/>
        <end position="38"/>
    </location>
</feature>
<keyword evidence="2" id="KW-0472">Membrane</keyword>
<protein>
    <recommendedName>
        <fullName evidence="5">IgA FC receptor</fullName>
    </recommendedName>
</protein>
<feature type="compositionally biased region" description="Low complexity" evidence="1">
    <location>
        <begin position="216"/>
        <end position="228"/>
    </location>
</feature>
<evidence type="ECO:0008006" key="5">
    <source>
        <dbReference type="Google" id="ProtNLM"/>
    </source>
</evidence>
<proteinExistence type="predicted"/>
<evidence type="ECO:0000256" key="2">
    <source>
        <dbReference type="SAM" id="Phobius"/>
    </source>
</evidence>
<evidence type="ECO:0000313" key="3">
    <source>
        <dbReference type="EMBL" id="OCI29319.1"/>
    </source>
</evidence>
<dbReference type="Proteomes" id="UP000093412">
    <property type="component" value="Unassembled WGS sequence"/>
</dbReference>
<evidence type="ECO:0000256" key="1">
    <source>
        <dbReference type="SAM" id="MobiDB-lite"/>
    </source>
</evidence>
<feature type="region of interest" description="Disordered" evidence="1">
    <location>
        <begin position="159"/>
        <end position="253"/>
    </location>
</feature>
<accession>A0ABX2Y0L6</accession>
<evidence type="ECO:0000313" key="4">
    <source>
        <dbReference type="Proteomes" id="UP000093412"/>
    </source>
</evidence>
<feature type="compositionally biased region" description="Low complexity" evidence="1">
    <location>
        <begin position="161"/>
        <end position="177"/>
    </location>
</feature>
<keyword evidence="4" id="KW-1185">Reference proteome</keyword>
<sequence length="253" mass="25254">MSSTVTVRPAKGVGVIGLLSVIAGIVMIIAGGVTWGVVSSQLSAEDITVSDDASFLAGAHVSGPFSAYAQAEVINKHALEMSDGQTYAELPQDDERRATVMNASFLRASLFTSVVAFGVAALVIGLGIMFILIGIALRKIASGPAVAVETPGGYTSGGGLSSAAPPAHTPAHAAPAAPVTPAPTTPTTPAPTTPPVTPPTRTSTHTAPVEEPKSPGVPTTQVPPVVEPKSPGVPPTGTDTPPATPPAEGTPPR</sequence>
<organism evidence="3 4">
    <name type="scientific">Oerskovia enterophila</name>
    <dbReference type="NCBI Taxonomy" id="43678"/>
    <lineage>
        <taxon>Bacteria</taxon>
        <taxon>Bacillati</taxon>
        <taxon>Actinomycetota</taxon>
        <taxon>Actinomycetes</taxon>
        <taxon>Micrococcales</taxon>
        <taxon>Cellulomonadaceae</taxon>
        <taxon>Oerskovia</taxon>
    </lineage>
</organism>
<dbReference type="RefSeq" id="WP_068627721.1">
    <property type="nucleotide sequence ID" value="NZ_MAQA01000086.1"/>
</dbReference>
<feature type="transmembrane region" description="Helical" evidence="2">
    <location>
        <begin position="110"/>
        <end position="137"/>
    </location>
</feature>
<dbReference type="EMBL" id="MAQA01000086">
    <property type="protein sequence ID" value="OCI29319.1"/>
    <property type="molecule type" value="Genomic_DNA"/>
</dbReference>
<keyword evidence="2" id="KW-1133">Transmembrane helix</keyword>
<feature type="compositionally biased region" description="Pro residues" evidence="1">
    <location>
        <begin position="178"/>
        <end position="198"/>
    </location>
</feature>
<gene>
    <name evidence="3" type="ORF">OERS_39950</name>
</gene>
<feature type="compositionally biased region" description="Pro residues" evidence="1">
    <location>
        <begin position="242"/>
        <end position="253"/>
    </location>
</feature>
<keyword evidence="2" id="KW-0812">Transmembrane</keyword>
<comment type="caution">
    <text evidence="3">The sequence shown here is derived from an EMBL/GenBank/DDBJ whole genome shotgun (WGS) entry which is preliminary data.</text>
</comment>